<evidence type="ECO:0000256" key="2">
    <source>
        <dbReference type="ARBA" id="ARBA00022448"/>
    </source>
</evidence>
<evidence type="ECO:0000256" key="4">
    <source>
        <dbReference type="SAM" id="SignalP"/>
    </source>
</evidence>
<reference evidence="6 7" key="1">
    <citation type="submission" date="2022-06" db="EMBL/GenBank/DDBJ databases">
        <title>Pseudarthrobacter sp. strain RMG13 Genome sequencing and assembly.</title>
        <authorList>
            <person name="Kim I."/>
        </authorList>
    </citation>
    <scope>NUCLEOTIDE SEQUENCE [LARGE SCALE GENOMIC DNA]</scope>
    <source>
        <strain evidence="6 7">RMG13</strain>
    </source>
</reference>
<keyword evidence="3 4" id="KW-0732">Signal</keyword>
<evidence type="ECO:0000256" key="1">
    <source>
        <dbReference type="ARBA" id="ARBA00005695"/>
    </source>
</evidence>
<dbReference type="PROSITE" id="PS51257">
    <property type="entry name" value="PROKAR_LIPOPROTEIN"/>
    <property type="match status" value="1"/>
</dbReference>
<comment type="similarity">
    <text evidence="1">Belongs to the bacterial solute-binding protein 5 family.</text>
</comment>
<feature type="chain" id="PRO_5045562600" evidence="4">
    <location>
        <begin position="23"/>
        <end position="516"/>
    </location>
</feature>
<dbReference type="Gene3D" id="3.10.105.10">
    <property type="entry name" value="Dipeptide-binding Protein, Domain 3"/>
    <property type="match status" value="1"/>
</dbReference>
<dbReference type="PANTHER" id="PTHR30290:SF9">
    <property type="entry name" value="OLIGOPEPTIDE-BINDING PROTEIN APPA"/>
    <property type="match status" value="1"/>
</dbReference>
<accession>A0ABT1LN34</accession>
<dbReference type="EMBL" id="JANCLV010000004">
    <property type="protein sequence ID" value="MCP8999845.1"/>
    <property type="molecule type" value="Genomic_DNA"/>
</dbReference>
<protein>
    <submittedName>
        <fullName evidence="6">ABC transporter substrate-binding protein</fullName>
    </submittedName>
</protein>
<dbReference type="Gene3D" id="3.90.76.10">
    <property type="entry name" value="Dipeptide-binding Protein, Domain 1"/>
    <property type="match status" value="1"/>
</dbReference>
<evidence type="ECO:0000313" key="7">
    <source>
        <dbReference type="Proteomes" id="UP001524318"/>
    </source>
</evidence>
<keyword evidence="7" id="KW-1185">Reference proteome</keyword>
<evidence type="ECO:0000259" key="5">
    <source>
        <dbReference type="Pfam" id="PF00496"/>
    </source>
</evidence>
<dbReference type="InterPro" id="IPR000914">
    <property type="entry name" value="SBP_5_dom"/>
</dbReference>
<comment type="caution">
    <text evidence="6">The sequence shown here is derived from an EMBL/GenBank/DDBJ whole genome shotgun (WGS) entry which is preliminary data.</text>
</comment>
<keyword evidence="2" id="KW-0813">Transport</keyword>
<name>A0ABT1LN34_9MICC</name>
<organism evidence="6 7">
    <name type="scientific">Pseudarthrobacter humi</name>
    <dbReference type="NCBI Taxonomy" id="2952523"/>
    <lineage>
        <taxon>Bacteria</taxon>
        <taxon>Bacillati</taxon>
        <taxon>Actinomycetota</taxon>
        <taxon>Actinomycetes</taxon>
        <taxon>Micrococcales</taxon>
        <taxon>Micrococcaceae</taxon>
        <taxon>Pseudarthrobacter</taxon>
    </lineage>
</organism>
<dbReference type="PANTHER" id="PTHR30290">
    <property type="entry name" value="PERIPLASMIC BINDING COMPONENT OF ABC TRANSPORTER"/>
    <property type="match status" value="1"/>
</dbReference>
<dbReference type="RefSeq" id="WP_254749427.1">
    <property type="nucleotide sequence ID" value="NZ_JANCLV010000004.1"/>
</dbReference>
<sequence>MFTKLKYAATTAAIAASALALAACGGGGTTQGAAPAQELQFGLSADVPKLQPHLDQGAAAMMLDSVLHRGLLGYNAKGEITTALAEKYEQTDPTTYKFTLHKGLKFHDGSPLTSAEVKTSFEDLANPKSAAKIVSVTQGIQSIETPDAETVIIKLKSPNAAFLSYIADTTAAVLPSAAFTAGGESWVGAGPFKLVSHDKGVSFVVEKFDGYYNAGSVKLNKIDFPIYTDGQARTNALLAGDVDLIDFVPWEEFDRVKSDSNITLDAQSGPFMYLNFNVTKGPFADAKVREAVALAVNRENVVSAALSGNGTPIQGVPVPETSPFYNKSLANGWEQNAAKAKSLLAEAGYPDGFTAKMLSTSQYAFHKDTALSVQSDLAAVGIKLDLDLPDWATRVSKGNAGDYDIAVSGSAGVVNDPSFLSKFVTGPAEHTRSFGYNNATINDLLAQGVAETDEAKRKAIYDKLSETILTDAPFVSLAGRAQAYAYQKSVTGFSNIPGFLTFNSGYTLTETSIVSP</sequence>
<dbReference type="Gene3D" id="3.40.190.10">
    <property type="entry name" value="Periplasmic binding protein-like II"/>
    <property type="match status" value="1"/>
</dbReference>
<dbReference type="SUPFAM" id="SSF53850">
    <property type="entry name" value="Periplasmic binding protein-like II"/>
    <property type="match status" value="1"/>
</dbReference>
<feature type="signal peptide" evidence="4">
    <location>
        <begin position="1"/>
        <end position="22"/>
    </location>
</feature>
<evidence type="ECO:0000313" key="6">
    <source>
        <dbReference type="EMBL" id="MCP8999845.1"/>
    </source>
</evidence>
<dbReference type="PIRSF" id="PIRSF002741">
    <property type="entry name" value="MppA"/>
    <property type="match status" value="1"/>
</dbReference>
<proteinExistence type="inferred from homology"/>
<dbReference type="Proteomes" id="UP001524318">
    <property type="component" value="Unassembled WGS sequence"/>
</dbReference>
<dbReference type="InterPro" id="IPR030678">
    <property type="entry name" value="Peptide/Ni-bd"/>
</dbReference>
<evidence type="ECO:0000256" key="3">
    <source>
        <dbReference type="ARBA" id="ARBA00022729"/>
    </source>
</evidence>
<dbReference type="Pfam" id="PF00496">
    <property type="entry name" value="SBP_bac_5"/>
    <property type="match status" value="1"/>
</dbReference>
<gene>
    <name evidence="6" type="ORF">NFC73_08890</name>
</gene>
<dbReference type="InterPro" id="IPR039424">
    <property type="entry name" value="SBP_5"/>
</dbReference>
<feature type="domain" description="Solute-binding protein family 5" evidence="5">
    <location>
        <begin position="79"/>
        <end position="423"/>
    </location>
</feature>